<keyword evidence="2" id="KW-0808">Transferase</keyword>
<dbReference type="GO" id="GO:0030170">
    <property type="term" value="F:pyridoxal phosphate binding"/>
    <property type="evidence" value="ECO:0007669"/>
    <property type="project" value="InterPro"/>
</dbReference>
<keyword evidence="3" id="KW-1185">Reference proteome</keyword>
<dbReference type="Gene3D" id="3.40.640.10">
    <property type="entry name" value="Type I PLP-dependent aspartate aminotransferase-like (Major domain)"/>
    <property type="match status" value="1"/>
</dbReference>
<dbReference type="CDD" id="cd00609">
    <property type="entry name" value="AAT_like"/>
    <property type="match status" value="1"/>
</dbReference>
<protein>
    <submittedName>
        <fullName evidence="2">Pyridoxal phosphate-dependent aminotransferase</fullName>
    </submittedName>
</protein>
<accession>A0A399RSL5</accession>
<gene>
    <name evidence="2" type="ORF">D1223_04025</name>
</gene>
<dbReference type="Pfam" id="PF00155">
    <property type="entry name" value="Aminotran_1_2"/>
    <property type="match status" value="1"/>
</dbReference>
<dbReference type="GO" id="GO:0008483">
    <property type="term" value="F:transaminase activity"/>
    <property type="evidence" value="ECO:0007669"/>
    <property type="project" value="UniProtKB-KW"/>
</dbReference>
<dbReference type="RefSeq" id="WP_119375097.1">
    <property type="nucleotide sequence ID" value="NZ_QWFX01000005.1"/>
</dbReference>
<dbReference type="Proteomes" id="UP000266385">
    <property type="component" value="Unassembled WGS sequence"/>
</dbReference>
<proteinExistence type="predicted"/>
<keyword evidence="2" id="KW-0032">Aminotransferase</keyword>
<evidence type="ECO:0000259" key="1">
    <source>
        <dbReference type="Pfam" id="PF00155"/>
    </source>
</evidence>
<dbReference type="InterPro" id="IPR015424">
    <property type="entry name" value="PyrdxlP-dep_Trfase"/>
</dbReference>
<dbReference type="InterPro" id="IPR015422">
    <property type="entry name" value="PyrdxlP-dep_Trfase_small"/>
</dbReference>
<name>A0A399RSL5_9PROT</name>
<comment type="caution">
    <text evidence="2">The sequence shown here is derived from an EMBL/GenBank/DDBJ whole genome shotgun (WGS) entry which is preliminary data.</text>
</comment>
<dbReference type="PANTHER" id="PTHR43510:SF1">
    <property type="entry name" value="AMINOTRANSFERASE FUNCTION, HYPOTHETICAL (EUROFUNG)"/>
    <property type="match status" value="1"/>
</dbReference>
<reference evidence="2 3" key="1">
    <citation type="submission" date="2018-08" db="EMBL/GenBank/DDBJ databases">
        <title>Henriciella mobilis sp. nov., isolated from seawater.</title>
        <authorList>
            <person name="Cheng H."/>
            <person name="Wu Y.-H."/>
            <person name="Xu X.-W."/>
            <person name="Guo L.-L."/>
        </authorList>
    </citation>
    <scope>NUCLEOTIDE SEQUENCE [LARGE SCALE GENOMIC DNA]</scope>
    <source>
        <strain evidence="2 3">JN25</strain>
    </source>
</reference>
<dbReference type="Gene3D" id="3.90.1150.10">
    <property type="entry name" value="Aspartate Aminotransferase, domain 1"/>
    <property type="match status" value="1"/>
</dbReference>
<dbReference type="SUPFAM" id="SSF53383">
    <property type="entry name" value="PLP-dependent transferases"/>
    <property type="match status" value="1"/>
</dbReference>
<dbReference type="OrthoDB" id="9803354at2"/>
<sequence>MGSAIVDASSLEMEAAGWISYPHWVQDALALMRNGAPGKIGLFESSVPEPSAMLADTVSAAFRNGPPATYQSVFMRNNPDLALRLGERYGAAAEQIICTTGATSAVQLIYAGLLNRDDHILIERPGFDMFANYALDAEIEIGFFDRPAPDFSLSVDAVLSALTAKTRMVVVTNLHNPSGALVSDETLSELADALRERGVYLLIDEVYRDYYDAEPCRFDVSRHWNAIRVNSMTKIFGLSSVRCGWMIASGRTLEQLKAYRDRVDFAVSKLSHSIAAEVFARAHDFDRWRTGHMDAAMPVAESAFSELSAAELVELSMPLQGCVCFARVVGVEDTVALSRWLIASHGVVVVPGECFGMAGHIRIGYALDESRLSAGLDRLSSGLKEYRKQNAKSQRIA</sequence>
<feature type="domain" description="Aminotransferase class I/classII large" evidence="1">
    <location>
        <begin position="85"/>
        <end position="379"/>
    </location>
</feature>
<dbReference type="InterPro" id="IPR015421">
    <property type="entry name" value="PyrdxlP-dep_Trfase_major"/>
</dbReference>
<organism evidence="2 3">
    <name type="scientific">Henriciella mobilis</name>
    <dbReference type="NCBI Taxonomy" id="2305467"/>
    <lineage>
        <taxon>Bacteria</taxon>
        <taxon>Pseudomonadati</taxon>
        <taxon>Pseudomonadota</taxon>
        <taxon>Alphaproteobacteria</taxon>
        <taxon>Hyphomonadales</taxon>
        <taxon>Hyphomonadaceae</taxon>
        <taxon>Henriciella</taxon>
    </lineage>
</organism>
<evidence type="ECO:0000313" key="2">
    <source>
        <dbReference type="EMBL" id="RIJ33019.1"/>
    </source>
</evidence>
<dbReference type="PANTHER" id="PTHR43510">
    <property type="entry name" value="AMINOTRANSFERASE FUNCTION, HYPOTHETICAL (EUROFUNG)"/>
    <property type="match status" value="1"/>
</dbReference>
<evidence type="ECO:0000313" key="3">
    <source>
        <dbReference type="Proteomes" id="UP000266385"/>
    </source>
</evidence>
<dbReference type="AlphaFoldDB" id="A0A399RSL5"/>
<dbReference type="EMBL" id="QWFX01000005">
    <property type="protein sequence ID" value="RIJ33019.1"/>
    <property type="molecule type" value="Genomic_DNA"/>
</dbReference>
<dbReference type="InterPro" id="IPR004839">
    <property type="entry name" value="Aminotransferase_I/II_large"/>
</dbReference>